<dbReference type="InterPro" id="IPR018490">
    <property type="entry name" value="cNMP-bd_dom_sf"/>
</dbReference>
<keyword evidence="2" id="KW-1185">Reference proteome</keyword>
<dbReference type="Proteomes" id="UP000601055">
    <property type="component" value="Unassembled WGS sequence"/>
</dbReference>
<evidence type="ECO:0000313" key="1">
    <source>
        <dbReference type="EMBL" id="MBB2145801.1"/>
    </source>
</evidence>
<name>A0A923IVA3_9SPHI</name>
<dbReference type="EMBL" id="WNXD01000002">
    <property type="protein sequence ID" value="MBB2145801.1"/>
    <property type="molecule type" value="Genomic_DNA"/>
</dbReference>
<organism evidence="1 2">
    <name type="scientific">Pedobacter planticolens</name>
    <dbReference type="NCBI Taxonomy" id="2679964"/>
    <lineage>
        <taxon>Bacteria</taxon>
        <taxon>Pseudomonadati</taxon>
        <taxon>Bacteroidota</taxon>
        <taxon>Sphingobacteriia</taxon>
        <taxon>Sphingobacteriales</taxon>
        <taxon>Sphingobacteriaceae</taxon>
        <taxon>Pedobacter</taxon>
    </lineage>
</organism>
<sequence length="186" mass="21840">MDQSTLFARPNELRMISRRFLQEFTVSAEQVHYKKGQQWLASGQQSRDILLIEQGAMASSQHYRQTNCITMLWTAHDIIFSGESFFHQQPSQQDIWFLSDTTAYSINHRTVNALSAKYDDMHFILAYYLAEAFIRATRHSFMLTYHSPAEKLVYAQKEFHNSFNQLTREQQASFLNITRRTLSDLL</sequence>
<dbReference type="SUPFAM" id="SSF51206">
    <property type="entry name" value="cAMP-binding domain-like"/>
    <property type="match status" value="1"/>
</dbReference>
<evidence type="ECO:0008006" key="3">
    <source>
        <dbReference type="Google" id="ProtNLM"/>
    </source>
</evidence>
<proteinExistence type="predicted"/>
<protein>
    <recommendedName>
        <fullName evidence="3">cAMP-binding domain of CRP or a regulatory subunit of cAMP-dependent protein kinases</fullName>
    </recommendedName>
</protein>
<dbReference type="InterPro" id="IPR014710">
    <property type="entry name" value="RmlC-like_jellyroll"/>
</dbReference>
<gene>
    <name evidence="1" type="ORF">GM921_09905</name>
</gene>
<dbReference type="Gene3D" id="2.60.120.10">
    <property type="entry name" value="Jelly Rolls"/>
    <property type="match status" value="1"/>
</dbReference>
<dbReference type="AlphaFoldDB" id="A0A923IVA3"/>
<reference evidence="1" key="1">
    <citation type="submission" date="2019-11" db="EMBL/GenBank/DDBJ databases">
        <title>Description of Pedobacter sp. LMG 31464T.</title>
        <authorList>
            <person name="Carlier A."/>
            <person name="Qi S."/>
            <person name="Vandamme P."/>
        </authorList>
    </citation>
    <scope>NUCLEOTIDE SEQUENCE</scope>
    <source>
        <strain evidence="1">LMG 31464</strain>
    </source>
</reference>
<evidence type="ECO:0000313" key="2">
    <source>
        <dbReference type="Proteomes" id="UP000601055"/>
    </source>
</evidence>
<accession>A0A923IVA3</accession>
<dbReference type="RefSeq" id="WP_182922491.1">
    <property type="nucleotide sequence ID" value="NZ_WNXD01000002.1"/>
</dbReference>
<comment type="caution">
    <text evidence="1">The sequence shown here is derived from an EMBL/GenBank/DDBJ whole genome shotgun (WGS) entry which is preliminary data.</text>
</comment>